<name>A0ABR8CRW9_9NOST</name>
<evidence type="ECO:0000256" key="6">
    <source>
        <dbReference type="RuleBase" id="RU363041"/>
    </source>
</evidence>
<organism evidence="7 8">
    <name type="scientific">Anabaena subtropica FACHB-260</name>
    <dbReference type="NCBI Taxonomy" id="2692884"/>
    <lineage>
        <taxon>Bacteria</taxon>
        <taxon>Bacillati</taxon>
        <taxon>Cyanobacteriota</taxon>
        <taxon>Cyanophyceae</taxon>
        <taxon>Nostocales</taxon>
        <taxon>Nostocaceae</taxon>
        <taxon>Anabaena</taxon>
    </lineage>
</organism>
<sequence>MTWIIGHLLAIGIGISLGLLGGGGSVLALPVLVYVMGIAPKNAIAMTLVIVGTVSLLGSISHWRAGNIQWKTGYIFGAATMLGAFFGARLATLPFITDNIQMLLFALLMLVASIIMIQRSTRTQKSDDTIPYPPPVCKYCWLWLMSEGIIVGGLTGLVGVGGGFAIIPALVLLGKVPMKAAIGTSLFIIAMNAIAGFLGYLGHVTLDWNLIFSFILAASGGTLLGAYLTRFVPAARLQKSFGYFLLAVAAFVLFQNRGVFSPKPTASTKLNLQMNASVRDTF</sequence>
<keyword evidence="3 6" id="KW-0812">Transmembrane</keyword>
<accession>A0ABR8CRW9</accession>
<feature type="transmembrane region" description="Helical" evidence="6">
    <location>
        <begin position="73"/>
        <end position="91"/>
    </location>
</feature>
<comment type="caution">
    <text evidence="7">The sequence shown here is derived from an EMBL/GenBank/DDBJ whole genome shotgun (WGS) entry which is preliminary data.</text>
</comment>
<evidence type="ECO:0000256" key="2">
    <source>
        <dbReference type="ARBA" id="ARBA00009142"/>
    </source>
</evidence>
<feature type="transmembrane region" description="Helical" evidence="6">
    <location>
        <begin position="6"/>
        <end position="36"/>
    </location>
</feature>
<dbReference type="EMBL" id="JACJRF010000033">
    <property type="protein sequence ID" value="MBD2345946.1"/>
    <property type="molecule type" value="Genomic_DNA"/>
</dbReference>
<evidence type="ECO:0000256" key="4">
    <source>
        <dbReference type="ARBA" id="ARBA00022989"/>
    </source>
</evidence>
<dbReference type="Pfam" id="PF01925">
    <property type="entry name" value="TauE"/>
    <property type="match status" value="1"/>
</dbReference>
<keyword evidence="8" id="KW-1185">Reference proteome</keyword>
<gene>
    <name evidence="7" type="ORF">H6G18_17595</name>
</gene>
<dbReference type="Proteomes" id="UP000607281">
    <property type="component" value="Unassembled WGS sequence"/>
</dbReference>
<feature type="transmembrane region" description="Helical" evidence="6">
    <location>
        <begin position="141"/>
        <end position="173"/>
    </location>
</feature>
<dbReference type="PANTHER" id="PTHR43701">
    <property type="entry name" value="MEMBRANE TRANSPORTER PROTEIN MJ0441-RELATED"/>
    <property type="match status" value="1"/>
</dbReference>
<dbReference type="PANTHER" id="PTHR43701:SF2">
    <property type="entry name" value="MEMBRANE TRANSPORTER PROTEIN YJNA-RELATED"/>
    <property type="match status" value="1"/>
</dbReference>
<dbReference type="InterPro" id="IPR002781">
    <property type="entry name" value="TM_pro_TauE-like"/>
</dbReference>
<keyword evidence="6" id="KW-1003">Cell membrane</keyword>
<proteinExistence type="inferred from homology"/>
<comment type="similarity">
    <text evidence="2 6">Belongs to the 4-toluene sulfonate uptake permease (TSUP) (TC 2.A.102) family.</text>
</comment>
<comment type="subcellular location">
    <subcellularLocation>
        <location evidence="6">Cell membrane</location>
        <topology evidence="6">Multi-pass membrane protein</topology>
    </subcellularLocation>
    <subcellularLocation>
        <location evidence="1">Membrane</location>
        <topology evidence="1">Multi-pass membrane protein</topology>
    </subcellularLocation>
</comment>
<feature type="transmembrane region" description="Helical" evidence="6">
    <location>
        <begin position="208"/>
        <end position="229"/>
    </location>
</feature>
<dbReference type="RefSeq" id="WP_190408372.1">
    <property type="nucleotide sequence ID" value="NZ_JACJRF010000033.1"/>
</dbReference>
<evidence type="ECO:0000313" key="7">
    <source>
        <dbReference type="EMBL" id="MBD2345946.1"/>
    </source>
</evidence>
<evidence type="ECO:0000256" key="3">
    <source>
        <dbReference type="ARBA" id="ARBA00022692"/>
    </source>
</evidence>
<protein>
    <recommendedName>
        <fullName evidence="6">Probable membrane transporter protein</fullName>
    </recommendedName>
</protein>
<evidence type="ECO:0000256" key="5">
    <source>
        <dbReference type="ARBA" id="ARBA00023136"/>
    </source>
</evidence>
<evidence type="ECO:0000313" key="8">
    <source>
        <dbReference type="Proteomes" id="UP000607281"/>
    </source>
</evidence>
<feature type="transmembrane region" description="Helical" evidence="6">
    <location>
        <begin position="43"/>
        <end position="61"/>
    </location>
</feature>
<keyword evidence="4 6" id="KW-1133">Transmembrane helix</keyword>
<dbReference type="InterPro" id="IPR051598">
    <property type="entry name" value="TSUP/Inactive_protease-like"/>
</dbReference>
<feature type="transmembrane region" description="Helical" evidence="6">
    <location>
        <begin position="241"/>
        <end position="260"/>
    </location>
</feature>
<feature type="transmembrane region" description="Helical" evidence="6">
    <location>
        <begin position="103"/>
        <end position="121"/>
    </location>
</feature>
<reference evidence="7 8" key="1">
    <citation type="journal article" date="2020" name="ISME J.">
        <title>Comparative genomics reveals insights into cyanobacterial evolution and habitat adaptation.</title>
        <authorList>
            <person name="Chen M.Y."/>
            <person name="Teng W.K."/>
            <person name="Zhao L."/>
            <person name="Hu C.X."/>
            <person name="Zhou Y.K."/>
            <person name="Han B.P."/>
            <person name="Song L.R."/>
            <person name="Shu W.S."/>
        </authorList>
    </citation>
    <scope>NUCLEOTIDE SEQUENCE [LARGE SCALE GENOMIC DNA]</scope>
    <source>
        <strain evidence="7 8">FACHB-260</strain>
    </source>
</reference>
<evidence type="ECO:0000256" key="1">
    <source>
        <dbReference type="ARBA" id="ARBA00004141"/>
    </source>
</evidence>
<feature type="transmembrane region" description="Helical" evidence="6">
    <location>
        <begin position="180"/>
        <end position="202"/>
    </location>
</feature>
<keyword evidence="5 6" id="KW-0472">Membrane</keyword>